<dbReference type="STRING" id="1203554.HMPREF1476_00891"/>
<dbReference type="AlphaFoldDB" id="S3BIF6"/>
<gene>
    <name evidence="9" type="ORF">HMPREF1476_00891</name>
</gene>
<evidence type="ECO:0000259" key="8">
    <source>
        <dbReference type="PROSITE" id="PS50850"/>
    </source>
</evidence>
<feature type="transmembrane region" description="Helical" evidence="7">
    <location>
        <begin position="21"/>
        <end position="44"/>
    </location>
</feature>
<dbReference type="PANTHER" id="PTHR23517:SF13">
    <property type="entry name" value="MAJOR FACILITATOR SUPERFAMILY MFS_1"/>
    <property type="match status" value="1"/>
</dbReference>
<dbReference type="PANTHER" id="PTHR23517">
    <property type="entry name" value="RESISTANCE PROTEIN MDTM, PUTATIVE-RELATED-RELATED"/>
    <property type="match status" value="1"/>
</dbReference>
<keyword evidence="2" id="KW-0813">Transport</keyword>
<dbReference type="eggNOG" id="COG0477">
    <property type="taxonomic scope" value="Bacteria"/>
</dbReference>
<keyword evidence="5 7" id="KW-1133">Transmembrane helix</keyword>
<reference evidence="9 10" key="1">
    <citation type="submission" date="2013-04" db="EMBL/GenBank/DDBJ databases">
        <title>The Genome Sequence of Sutterella wadsworthensis HGA0223.</title>
        <authorList>
            <consortium name="The Broad Institute Genomics Platform"/>
            <person name="Earl A."/>
            <person name="Ward D."/>
            <person name="Feldgarden M."/>
            <person name="Gevers D."/>
            <person name="Schmidt T.M."/>
            <person name="Dover J."/>
            <person name="Dai D."/>
            <person name="Walker B."/>
            <person name="Young S."/>
            <person name="Zeng Q."/>
            <person name="Gargeya S."/>
            <person name="Fitzgerald M."/>
            <person name="Haas B."/>
            <person name="Abouelleil A."/>
            <person name="Allen A.W."/>
            <person name="Alvarado L."/>
            <person name="Arachchi H.M."/>
            <person name="Berlin A.M."/>
            <person name="Chapman S.B."/>
            <person name="Gainer-Dewar J."/>
            <person name="Goldberg J."/>
            <person name="Griggs A."/>
            <person name="Gujja S."/>
            <person name="Hansen M."/>
            <person name="Howarth C."/>
            <person name="Imamovic A."/>
            <person name="Ireland A."/>
            <person name="Larimer J."/>
            <person name="McCowan C."/>
            <person name="Murphy C."/>
            <person name="Pearson M."/>
            <person name="Poon T.W."/>
            <person name="Priest M."/>
            <person name="Roberts A."/>
            <person name="Saif S."/>
            <person name="Shea T."/>
            <person name="Sisk P."/>
            <person name="Sykes S."/>
            <person name="Wortman J."/>
            <person name="Nusbaum C."/>
            <person name="Birren B."/>
        </authorList>
    </citation>
    <scope>NUCLEOTIDE SEQUENCE [LARGE SCALE GENOMIC DNA]</scope>
    <source>
        <strain evidence="9 10">HGA0223</strain>
    </source>
</reference>
<feature type="transmembrane region" description="Helical" evidence="7">
    <location>
        <begin position="111"/>
        <end position="129"/>
    </location>
</feature>
<feature type="transmembrane region" description="Helical" evidence="7">
    <location>
        <begin position="314"/>
        <end position="339"/>
    </location>
</feature>
<organism evidence="9 10">
    <name type="scientific">Sutterella wadsworthensis HGA0223</name>
    <dbReference type="NCBI Taxonomy" id="1203554"/>
    <lineage>
        <taxon>Bacteria</taxon>
        <taxon>Pseudomonadati</taxon>
        <taxon>Pseudomonadota</taxon>
        <taxon>Betaproteobacteria</taxon>
        <taxon>Burkholderiales</taxon>
        <taxon>Sutterellaceae</taxon>
        <taxon>Sutterella</taxon>
    </lineage>
</organism>
<name>S3BIF6_9BURK</name>
<dbReference type="PROSITE" id="PS50850">
    <property type="entry name" value="MFS"/>
    <property type="match status" value="1"/>
</dbReference>
<dbReference type="GO" id="GO:0005886">
    <property type="term" value="C:plasma membrane"/>
    <property type="evidence" value="ECO:0007669"/>
    <property type="project" value="UniProtKB-SubCell"/>
</dbReference>
<dbReference type="InterPro" id="IPR011701">
    <property type="entry name" value="MFS"/>
</dbReference>
<dbReference type="SUPFAM" id="SSF103473">
    <property type="entry name" value="MFS general substrate transporter"/>
    <property type="match status" value="1"/>
</dbReference>
<evidence type="ECO:0000256" key="1">
    <source>
        <dbReference type="ARBA" id="ARBA00004651"/>
    </source>
</evidence>
<dbReference type="EMBL" id="ATCF01000012">
    <property type="protein sequence ID" value="EPE00162.1"/>
    <property type="molecule type" value="Genomic_DNA"/>
</dbReference>
<feature type="transmembrane region" description="Helical" evidence="7">
    <location>
        <begin position="351"/>
        <end position="372"/>
    </location>
</feature>
<dbReference type="HOGENOM" id="CLU_038683_0_1_4"/>
<evidence type="ECO:0000256" key="6">
    <source>
        <dbReference type="ARBA" id="ARBA00023136"/>
    </source>
</evidence>
<feature type="transmembrane region" description="Helical" evidence="7">
    <location>
        <begin position="289"/>
        <end position="308"/>
    </location>
</feature>
<dbReference type="Pfam" id="PF07690">
    <property type="entry name" value="MFS_1"/>
    <property type="match status" value="1"/>
</dbReference>
<evidence type="ECO:0000256" key="7">
    <source>
        <dbReference type="SAM" id="Phobius"/>
    </source>
</evidence>
<feature type="transmembrane region" description="Helical" evidence="7">
    <location>
        <begin position="177"/>
        <end position="196"/>
    </location>
</feature>
<feature type="domain" description="Major facilitator superfamily (MFS) profile" evidence="8">
    <location>
        <begin position="19"/>
        <end position="407"/>
    </location>
</feature>
<feature type="transmembrane region" description="Helical" evidence="7">
    <location>
        <begin position="56"/>
        <end position="74"/>
    </location>
</feature>
<feature type="transmembrane region" description="Helical" evidence="7">
    <location>
        <begin position="261"/>
        <end position="282"/>
    </location>
</feature>
<proteinExistence type="predicted"/>
<evidence type="ECO:0000256" key="3">
    <source>
        <dbReference type="ARBA" id="ARBA00022475"/>
    </source>
</evidence>
<evidence type="ECO:0000256" key="2">
    <source>
        <dbReference type="ARBA" id="ARBA00022448"/>
    </source>
</evidence>
<evidence type="ECO:0000256" key="4">
    <source>
        <dbReference type="ARBA" id="ARBA00022692"/>
    </source>
</evidence>
<accession>S3BIF6</accession>
<dbReference type="Proteomes" id="UP000014400">
    <property type="component" value="Unassembled WGS sequence"/>
</dbReference>
<dbReference type="GO" id="GO:0022857">
    <property type="term" value="F:transmembrane transporter activity"/>
    <property type="evidence" value="ECO:0007669"/>
    <property type="project" value="InterPro"/>
</dbReference>
<keyword evidence="6 7" id="KW-0472">Membrane</keyword>
<dbReference type="PATRIC" id="fig|1203554.3.peg.909"/>
<dbReference type="InterPro" id="IPR050171">
    <property type="entry name" value="MFS_Transporters"/>
</dbReference>
<feature type="transmembrane region" description="Helical" evidence="7">
    <location>
        <begin position="86"/>
        <end position="105"/>
    </location>
</feature>
<evidence type="ECO:0000313" key="9">
    <source>
        <dbReference type="EMBL" id="EPE00162.1"/>
    </source>
</evidence>
<dbReference type="InterPro" id="IPR020846">
    <property type="entry name" value="MFS_dom"/>
</dbReference>
<keyword evidence="10" id="KW-1185">Reference proteome</keyword>
<evidence type="ECO:0000313" key="10">
    <source>
        <dbReference type="Proteomes" id="UP000014400"/>
    </source>
</evidence>
<feature type="transmembrane region" description="Helical" evidence="7">
    <location>
        <begin position="141"/>
        <end position="165"/>
    </location>
</feature>
<dbReference type="InterPro" id="IPR036259">
    <property type="entry name" value="MFS_trans_sf"/>
</dbReference>
<feature type="transmembrane region" description="Helical" evidence="7">
    <location>
        <begin position="223"/>
        <end position="241"/>
    </location>
</feature>
<keyword evidence="3" id="KW-1003">Cell membrane</keyword>
<comment type="subcellular location">
    <subcellularLocation>
        <location evidence="1">Cell membrane</location>
        <topology evidence="1">Multi-pass membrane protein</topology>
    </subcellularLocation>
</comment>
<feature type="transmembrane region" description="Helical" evidence="7">
    <location>
        <begin position="378"/>
        <end position="399"/>
    </location>
</feature>
<dbReference type="Gene3D" id="1.20.1250.20">
    <property type="entry name" value="MFS general substrate transporter like domains"/>
    <property type="match status" value="1"/>
</dbReference>
<evidence type="ECO:0000256" key="5">
    <source>
        <dbReference type="ARBA" id="ARBA00022989"/>
    </source>
</evidence>
<keyword evidence="4 7" id="KW-0812">Transmembrane</keyword>
<protein>
    <recommendedName>
        <fullName evidence="8">Major facilitator superfamily (MFS) profile domain-containing protein</fullName>
    </recommendedName>
</protein>
<comment type="caution">
    <text evidence="9">The sequence shown here is derived from an EMBL/GenBank/DDBJ whole genome shotgun (WGS) entry which is preliminary data.</text>
</comment>
<sequence length="422" mass="43983">MALRSINKQNSPSDGRRAFTFSVAALCVIICFAASAIPVPLIAIWTQALALTTFEVSMTVFAYVGGCLAVLLFFSKLSNYFGRKITVILALAVGIASCLCFIDPHNASALILGRLLQGVFAGLVTSAAMSWTVDTAPKSHVWLGTALSAAGPGIGFIFGTVLSGLSAETGIISGDTLFIGLAVTLAVVLAAAIPAVETMRPGAMSLISALTPSFGIPQKARKVFPLCAVGYIGTWALSTWFQGFSAMIGSAVFADGQPSPAYAALTYMLLVTPFAAGGILCGKLNPRKMLLPLVTGYLVSGTGMFAAAAYARPILFAVLLVLCGFIMGAICSLALKLLMEYADITERAQTISTLYLAGYLGTSIPSFLLGYFVPNAGLGTIGLAFFGWFALVWISAFAFRRLAAQPDGGCTALHPQSAVAME</sequence>